<gene>
    <name evidence="1" type="ORF">MM415B01579_0002</name>
</gene>
<organism evidence="1">
    <name type="scientific">viral metagenome</name>
    <dbReference type="NCBI Taxonomy" id="1070528"/>
    <lineage>
        <taxon>unclassified sequences</taxon>
        <taxon>metagenomes</taxon>
        <taxon>organismal metagenomes</taxon>
    </lineage>
</organism>
<dbReference type="EMBL" id="MT141288">
    <property type="protein sequence ID" value="QJA57704.1"/>
    <property type="molecule type" value="Genomic_DNA"/>
</dbReference>
<reference evidence="1" key="1">
    <citation type="submission" date="2020-03" db="EMBL/GenBank/DDBJ databases">
        <title>The deep terrestrial virosphere.</title>
        <authorList>
            <person name="Holmfeldt K."/>
            <person name="Nilsson E."/>
            <person name="Simone D."/>
            <person name="Lopez-Fernandez M."/>
            <person name="Wu X."/>
            <person name="de Brujin I."/>
            <person name="Lundin D."/>
            <person name="Andersson A."/>
            <person name="Bertilsson S."/>
            <person name="Dopson M."/>
        </authorList>
    </citation>
    <scope>NUCLEOTIDE SEQUENCE</scope>
    <source>
        <strain evidence="1">MM415B01579</strain>
    </source>
</reference>
<dbReference type="AlphaFoldDB" id="A0A6M3IK02"/>
<proteinExistence type="predicted"/>
<name>A0A6M3IK02_9ZZZZ</name>
<sequence>MDIKISKQILKNNPWVGIVYEDNGIIKGFNVEGKSVEEVIEKSRSKIEKMGETIDNIWLKCGGEWIKVNM</sequence>
<protein>
    <recommendedName>
        <fullName evidence="2">DUF5678 domain-containing protein</fullName>
    </recommendedName>
</protein>
<accession>A0A6M3IK02</accession>
<evidence type="ECO:0008006" key="2">
    <source>
        <dbReference type="Google" id="ProtNLM"/>
    </source>
</evidence>
<evidence type="ECO:0000313" key="1">
    <source>
        <dbReference type="EMBL" id="QJA57704.1"/>
    </source>
</evidence>